<accession>A0ABY6TSA6</accession>
<dbReference type="EMBL" id="CABFNS010000406">
    <property type="protein sequence ID" value="VUC21524.1"/>
    <property type="molecule type" value="Genomic_DNA"/>
</dbReference>
<sequence>MFDVPEAKRVRREELNGSDCSDGPDVERDAVLHAQLLAQLGKMIEIGPAEKGTQPQPGRSRSSPNEDSDTQMEDGIRELEFCLFGGAGAVPTKVVLEDDSQSDGEGGLVPTRPYSFYFPGRPSRELQKEYDFSAVSGQDVLERSRLRFWGMEYPWRVTHITTTRKGGPIAHAGEEKADLKKKRRPGKKQRIALRVKAKQRAAEVEAASKQAAEKEEQVKDKKKRMNRLKKLRKRAKEKEKKIAAKEGAGGEDDAGESDGDSAGTEA</sequence>
<feature type="region of interest" description="Disordered" evidence="1">
    <location>
        <begin position="164"/>
        <end position="266"/>
    </location>
</feature>
<comment type="caution">
    <text evidence="2">The sequence shown here is derived from an EMBL/GenBank/DDBJ whole genome shotgun (WGS) entry which is preliminary data.</text>
</comment>
<feature type="compositionally biased region" description="Polar residues" evidence="1">
    <location>
        <begin position="53"/>
        <end position="65"/>
    </location>
</feature>
<feature type="compositionally biased region" description="Basic residues" evidence="1">
    <location>
        <begin position="220"/>
        <end position="235"/>
    </location>
</feature>
<gene>
    <name evidence="2" type="ORF">CLO192961_LOCUS57521</name>
</gene>
<reference evidence="2 3" key="1">
    <citation type="submission" date="2019-06" db="EMBL/GenBank/DDBJ databases">
        <authorList>
            <person name="Broberg M."/>
        </authorList>
    </citation>
    <scope>NUCLEOTIDE SEQUENCE [LARGE SCALE GENOMIC DNA]</scope>
</reference>
<proteinExistence type="predicted"/>
<protein>
    <submittedName>
        <fullName evidence="2">Uncharacterized protein</fullName>
    </submittedName>
</protein>
<feature type="compositionally biased region" description="Basic residues" evidence="1">
    <location>
        <begin position="179"/>
        <end position="199"/>
    </location>
</feature>
<evidence type="ECO:0000313" key="2">
    <source>
        <dbReference type="EMBL" id="VUC21524.1"/>
    </source>
</evidence>
<name>A0ABY6TSA6_BIOOC</name>
<feature type="region of interest" description="Disordered" evidence="1">
    <location>
        <begin position="1"/>
        <end position="27"/>
    </location>
</feature>
<dbReference type="Pfam" id="PF09428">
    <property type="entry name" value="DUF2011"/>
    <property type="match status" value="1"/>
</dbReference>
<keyword evidence="3" id="KW-1185">Reference proteome</keyword>
<feature type="compositionally biased region" description="Basic and acidic residues" evidence="1">
    <location>
        <begin position="1"/>
        <end position="15"/>
    </location>
</feature>
<feature type="region of interest" description="Disordered" evidence="1">
    <location>
        <begin position="43"/>
        <end position="74"/>
    </location>
</feature>
<evidence type="ECO:0000313" key="3">
    <source>
        <dbReference type="Proteomes" id="UP000766486"/>
    </source>
</evidence>
<evidence type="ECO:0000256" key="1">
    <source>
        <dbReference type="SAM" id="MobiDB-lite"/>
    </source>
</evidence>
<dbReference type="Proteomes" id="UP000766486">
    <property type="component" value="Unassembled WGS sequence"/>
</dbReference>
<feature type="compositionally biased region" description="Acidic residues" evidence="1">
    <location>
        <begin position="249"/>
        <end position="259"/>
    </location>
</feature>
<organism evidence="2 3">
    <name type="scientific">Bionectria ochroleuca</name>
    <name type="common">Gliocladium roseum</name>
    <dbReference type="NCBI Taxonomy" id="29856"/>
    <lineage>
        <taxon>Eukaryota</taxon>
        <taxon>Fungi</taxon>
        <taxon>Dikarya</taxon>
        <taxon>Ascomycota</taxon>
        <taxon>Pezizomycotina</taxon>
        <taxon>Sordariomycetes</taxon>
        <taxon>Hypocreomycetidae</taxon>
        <taxon>Hypocreales</taxon>
        <taxon>Bionectriaceae</taxon>
        <taxon>Clonostachys</taxon>
    </lineage>
</organism>
<dbReference type="InterPro" id="IPR018555">
    <property type="entry name" value="C630.06c-like"/>
</dbReference>